<proteinExistence type="predicted"/>
<evidence type="ECO:0000259" key="4">
    <source>
        <dbReference type="PROSITE" id="PS51293"/>
    </source>
</evidence>
<feature type="region of interest" description="Disordered" evidence="2">
    <location>
        <begin position="1067"/>
        <end position="1237"/>
    </location>
</feature>
<feature type="region of interest" description="Disordered" evidence="2">
    <location>
        <begin position="958"/>
        <end position="1043"/>
    </location>
</feature>
<sequence>MECYKGVDSYNNEENRSLLNKLNINITVVNYLEMDNHQINNTRDEEDEDKNISFQCDVNKKGFRKIYENVVTKEDFGTCNLNTNHLKTCTNINTMGDHSDSVNTFVHVENDKRSNNCSNCDDSIINNKIYKDDITENYSNDIRNQLNRSISGSNLNDNVNNEKVAECMDKMSKCGNVEEVAPLVSEQNGGNNNDNNISNSGNGSESGKAAMETVEANENINIVQNILYESKELLPDDGGKNEHAIKCNKNMNNPENTQEMVADLVNPDTNIKNLISIPEEHTTAINDHLEEKNEEDEKIEKKNKNDKKGKKENILMLPSNAFLRNVVTKKSANIKNSIHNQNLTNVNSMTLESSHTIGTMDNNRTSDFTNVSGNIYGRVGIINENTNNCITDVDKRAEPLSYDDANDNNIAEEDLNFIYSLIGDELTKCEKYDKEIKRVKNEMICMYNNDPTRLLTLGHCLSKIKSNKKLIEVLFYILVNNKLINMNCHLQSNEIEMVPTYLSYDRVHNIHKKWRDNYQTTSLDLKKKRYRDTSSEKSFALLGDTPVKLSSRRKGCNENIVDVGTNKGSILKEEQMAQLDNAISLSNEYDHINRSDDKHLSNTNLPLYYNGRNIYPNSNRKIGKKENGNDKKWHTVSLKGKSSSNNDNKNVDIMDNTYINRDNSSELVKNNLLRQEEENILLKGMANNIDDNKNRFAGGDKMNLFESKYNLDSYSKVTCVNNRNSENSEINNCTYEWLEKNLSEEQKEKQTAVYNEGNKKIQWSNNEEGNDLTKKEDRRKLYKCVSCDKICTYVYYILKPNNLKKISYGVLDKCIWCSNCYNSSKYPNILNSSNFVKVNIPFNFLDSDWSITETEKLIDAVCKYKNDWEKISEYVQSKTPYDCIYKFISMPLSNPYFDLDNLLNINDISFSTYKQNNTLLSLLSFICNHISPYIGAYAAKKIVDLILEKQKNAILRNERERRKKKETKEHLKEQEGYIKEQDDQLKQETEDDVKLKSKEEVETTLDGQSNRIGDKESNEPNNTSGERGKKQNHTRTQNGEDKGLYNIIANSQECSKNENLSLHEHKDIGGHEQMTGSNAPISSGNDTEDYKCNEGNEGNEGNEDNDGSDGSDGEDGHNGDNIDAENEIRMYSPFGCSSGGNNKYEEEDSANNDHIGNSSDNNGNNNDGNGNNNDGNGNNNDGNGNNNDGNGNNNDGNGNNNDGNDNNNDGNDNNKESSNSWDKKEDENVNNDPDFVPLNFESALNDNPPSTYILKEADMQEIHNTVIDASKKRAKELAELEKHNIKKLLRELVLLKTRKVKLKLKQYQYLQNYFEIQNQLMERKRARLNVNKETPTP</sequence>
<protein>
    <submittedName>
        <fullName evidence="5">Uncharacterized protein</fullName>
    </submittedName>
</protein>
<feature type="compositionally biased region" description="Low complexity" evidence="2">
    <location>
        <begin position="637"/>
        <end position="648"/>
    </location>
</feature>
<evidence type="ECO:0000313" key="6">
    <source>
        <dbReference type="Proteomes" id="UP000219799"/>
    </source>
</evidence>
<dbReference type="VEuPathDB" id="PlasmoDB:PmUG01_14059500"/>
<dbReference type="SMART" id="SM00717">
    <property type="entry name" value="SANT"/>
    <property type="match status" value="1"/>
</dbReference>
<evidence type="ECO:0000256" key="2">
    <source>
        <dbReference type="SAM" id="MobiDB-lite"/>
    </source>
</evidence>
<gene>
    <name evidence="5" type="primary">PmlGA01_140042900</name>
    <name evidence="5" type="ORF">PMLGA01_140042900</name>
</gene>
<evidence type="ECO:0000256" key="1">
    <source>
        <dbReference type="SAM" id="Coils"/>
    </source>
</evidence>
<feature type="region of interest" description="Disordered" evidence="2">
    <location>
        <begin position="616"/>
        <end position="649"/>
    </location>
</feature>
<dbReference type="SUPFAM" id="SSF46689">
    <property type="entry name" value="Homeodomain-like"/>
    <property type="match status" value="1"/>
</dbReference>
<dbReference type="CDD" id="cd00167">
    <property type="entry name" value="SANT"/>
    <property type="match status" value="1"/>
</dbReference>
<feature type="compositionally biased region" description="Low complexity" evidence="2">
    <location>
        <begin position="1160"/>
        <end position="1211"/>
    </location>
</feature>
<feature type="compositionally biased region" description="Polar residues" evidence="2">
    <location>
        <begin position="1074"/>
        <end position="1085"/>
    </location>
</feature>
<feature type="compositionally biased region" description="Basic and acidic residues" evidence="2">
    <location>
        <begin position="624"/>
        <end position="633"/>
    </location>
</feature>
<accession>A0A1C3L2Y0</accession>
<dbReference type="InterPro" id="IPR001005">
    <property type="entry name" value="SANT/Myb"/>
</dbReference>
<dbReference type="PROSITE" id="PS51293">
    <property type="entry name" value="SANT"/>
    <property type="match status" value="1"/>
</dbReference>
<dbReference type="Pfam" id="PF00249">
    <property type="entry name" value="Myb_DNA-binding"/>
    <property type="match status" value="1"/>
</dbReference>
<feature type="compositionally biased region" description="Low complexity" evidence="2">
    <location>
        <begin position="186"/>
        <end position="207"/>
    </location>
</feature>
<feature type="coiled-coil region" evidence="1">
    <location>
        <begin position="1271"/>
        <end position="1305"/>
    </location>
</feature>
<dbReference type="PROSITE" id="PS50090">
    <property type="entry name" value="MYB_LIKE"/>
    <property type="match status" value="1"/>
</dbReference>
<dbReference type="Gene3D" id="1.10.10.60">
    <property type="entry name" value="Homeodomain-like"/>
    <property type="match status" value="1"/>
</dbReference>
<feature type="domain" description="Myb-like" evidence="3">
    <location>
        <begin position="847"/>
        <end position="891"/>
    </location>
</feature>
<feature type="compositionally biased region" description="Acidic residues" evidence="2">
    <location>
        <begin position="1100"/>
        <end position="1113"/>
    </location>
</feature>
<organism evidence="5 6">
    <name type="scientific">Plasmodium malariae</name>
    <dbReference type="NCBI Taxonomy" id="5858"/>
    <lineage>
        <taxon>Eukaryota</taxon>
        <taxon>Sar</taxon>
        <taxon>Alveolata</taxon>
        <taxon>Apicomplexa</taxon>
        <taxon>Aconoidasida</taxon>
        <taxon>Haemosporida</taxon>
        <taxon>Plasmodiidae</taxon>
        <taxon>Plasmodium</taxon>
        <taxon>Plasmodium (Plasmodium)</taxon>
    </lineage>
</organism>
<name>A0A1C3L2Y0_PLAMA</name>
<feature type="region of interest" description="Disordered" evidence="2">
    <location>
        <begin position="186"/>
        <end position="208"/>
    </location>
</feature>
<dbReference type="EMBL" id="LT594502">
    <property type="protein sequence ID" value="SBT80929.1"/>
    <property type="molecule type" value="Genomic_DNA"/>
</dbReference>
<dbReference type="InterPro" id="IPR017884">
    <property type="entry name" value="SANT_dom"/>
</dbReference>
<feature type="domain" description="SANT" evidence="4">
    <location>
        <begin position="845"/>
        <end position="895"/>
    </location>
</feature>
<keyword evidence="1" id="KW-0175">Coiled coil</keyword>
<feature type="compositionally biased region" description="Basic and acidic residues" evidence="2">
    <location>
        <begin position="958"/>
        <end position="1001"/>
    </location>
</feature>
<evidence type="ECO:0000259" key="3">
    <source>
        <dbReference type="PROSITE" id="PS50090"/>
    </source>
</evidence>
<dbReference type="InterPro" id="IPR009057">
    <property type="entry name" value="Homeodomain-like_sf"/>
</dbReference>
<feature type="region of interest" description="Disordered" evidence="2">
    <location>
        <begin position="291"/>
        <end position="311"/>
    </location>
</feature>
<dbReference type="Proteomes" id="UP000219799">
    <property type="component" value="Chromosome 14"/>
</dbReference>
<evidence type="ECO:0000313" key="5">
    <source>
        <dbReference type="EMBL" id="SBT80929.1"/>
    </source>
</evidence>
<reference evidence="5 6" key="1">
    <citation type="submission" date="2016-06" db="EMBL/GenBank/DDBJ databases">
        <authorList>
            <consortium name="Pathogen Informatics"/>
        </authorList>
    </citation>
    <scope>NUCLEOTIDE SEQUENCE [LARGE SCALE GENOMIC DNA]</scope>
    <source>
        <strain evidence="5">PmlGA01</strain>
    </source>
</reference>